<feature type="compositionally biased region" description="Basic and acidic residues" evidence="1">
    <location>
        <begin position="1"/>
        <end position="13"/>
    </location>
</feature>
<feature type="compositionally biased region" description="Polar residues" evidence="1">
    <location>
        <begin position="29"/>
        <end position="45"/>
    </location>
</feature>
<dbReference type="GeneID" id="87959525"/>
<organism evidence="2 3">
    <name type="scientific">Kwoniella shivajii</name>
    <dbReference type="NCBI Taxonomy" id="564305"/>
    <lineage>
        <taxon>Eukaryota</taxon>
        <taxon>Fungi</taxon>
        <taxon>Dikarya</taxon>
        <taxon>Basidiomycota</taxon>
        <taxon>Agaricomycotina</taxon>
        <taxon>Tremellomycetes</taxon>
        <taxon>Tremellales</taxon>
        <taxon>Cryptococcaceae</taxon>
        <taxon>Kwoniella</taxon>
    </lineage>
</organism>
<protein>
    <submittedName>
        <fullName evidence="2">Uncharacterized protein</fullName>
    </submittedName>
</protein>
<sequence length="420" mass="47838">MPELRPRKTHTDRPSGSLRPVRGCRIQPTALSTYGESRLLSTRSTVPEDQRHWKKSQKHKGWVENPETEDEDEGESEGVGEGEGQGTSANKKKFKYTVYHDTDMRGTVKSNHFHSEGICMNAGFLCTEPGESSDETQYQTQPNGENASQRPMSSGCESHYIAGVHQVDRLETWKDGRTPEEIRSIEQFIRATCEWDKNLYKGIVDDDPDTNDNSGTIDDPVKTPDPEALDKAKKMTTTRTKKTDETDKTDRSVTFRNKHDLESIFPHCRMADCPNSKQGQESNEYFDPYSDKQKKVIRSIVTNFAQTGSMVCGEHEIDELQDLPITRMMSDIKPSRCNHRIKERLWELSEKEKSEFTYLKDGSRLCSTPTIIWEVQRKNRSKELTYLWAIDDITLSGDILPGSIRYPCSAIHCVDEANAA</sequence>
<feature type="compositionally biased region" description="Acidic residues" evidence="1">
    <location>
        <begin position="66"/>
        <end position="80"/>
    </location>
</feature>
<evidence type="ECO:0000313" key="2">
    <source>
        <dbReference type="EMBL" id="WRT70397.1"/>
    </source>
</evidence>
<keyword evidence="3" id="KW-1185">Reference proteome</keyword>
<evidence type="ECO:0000256" key="1">
    <source>
        <dbReference type="SAM" id="MobiDB-lite"/>
    </source>
</evidence>
<dbReference type="EMBL" id="CP141890">
    <property type="protein sequence ID" value="WRT70397.1"/>
    <property type="molecule type" value="Genomic_DNA"/>
</dbReference>
<feature type="region of interest" description="Disordered" evidence="1">
    <location>
        <begin position="204"/>
        <end position="249"/>
    </location>
</feature>
<dbReference type="RefSeq" id="XP_062795136.1">
    <property type="nucleotide sequence ID" value="XM_062939085.1"/>
</dbReference>
<feature type="compositionally biased region" description="Basic and acidic residues" evidence="1">
    <location>
        <begin position="219"/>
        <end position="233"/>
    </location>
</feature>
<reference evidence="2 3" key="1">
    <citation type="submission" date="2024-01" db="EMBL/GenBank/DDBJ databases">
        <title>Comparative genomics of Cryptococcus and Kwoniella reveals pathogenesis evolution and contrasting modes of karyotype evolution via chromosome fusion or intercentromeric recombination.</title>
        <authorList>
            <person name="Coelho M.A."/>
            <person name="David-Palma M."/>
            <person name="Shea T."/>
            <person name="Bowers K."/>
            <person name="McGinley-Smith S."/>
            <person name="Mohammad A.W."/>
            <person name="Gnirke A."/>
            <person name="Yurkov A.M."/>
            <person name="Nowrousian M."/>
            <person name="Sun S."/>
            <person name="Cuomo C.A."/>
            <person name="Heitman J."/>
        </authorList>
    </citation>
    <scope>NUCLEOTIDE SEQUENCE [LARGE SCALE GENOMIC DNA]</scope>
    <source>
        <strain evidence="2">CBS 11374</strain>
    </source>
</reference>
<proteinExistence type="predicted"/>
<feature type="region of interest" description="Disordered" evidence="1">
    <location>
        <begin position="130"/>
        <end position="154"/>
    </location>
</feature>
<feature type="compositionally biased region" description="Polar residues" evidence="1">
    <location>
        <begin position="135"/>
        <end position="154"/>
    </location>
</feature>
<dbReference type="Proteomes" id="UP001329825">
    <property type="component" value="Chromosome 10"/>
</dbReference>
<accession>A0ABZ1D9Y3</accession>
<name>A0ABZ1D9Y3_9TREE</name>
<feature type="region of interest" description="Disordered" evidence="1">
    <location>
        <begin position="1"/>
        <end position="89"/>
    </location>
</feature>
<evidence type="ECO:0000313" key="3">
    <source>
        <dbReference type="Proteomes" id="UP001329825"/>
    </source>
</evidence>
<gene>
    <name evidence="2" type="ORF">IL334_007395</name>
</gene>